<evidence type="ECO:0008006" key="3">
    <source>
        <dbReference type="Google" id="ProtNLM"/>
    </source>
</evidence>
<proteinExistence type="predicted"/>
<dbReference type="RefSeq" id="WP_237483604.1">
    <property type="nucleotide sequence ID" value="NZ_CAKLCM010000002.1"/>
</dbReference>
<protein>
    <recommendedName>
        <fullName evidence="3">Lipoprotein</fullName>
    </recommendedName>
</protein>
<organism evidence="1 2">
    <name type="scientific">Vibrio hippocampi</name>
    <dbReference type="NCBI Taxonomy" id="654686"/>
    <lineage>
        <taxon>Bacteria</taxon>
        <taxon>Pseudomonadati</taxon>
        <taxon>Pseudomonadota</taxon>
        <taxon>Gammaproteobacteria</taxon>
        <taxon>Vibrionales</taxon>
        <taxon>Vibrionaceae</taxon>
        <taxon>Vibrio</taxon>
    </lineage>
</organism>
<evidence type="ECO:0000313" key="1">
    <source>
        <dbReference type="EMBL" id="CAH0524888.1"/>
    </source>
</evidence>
<reference evidence="1" key="1">
    <citation type="submission" date="2021-12" db="EMBL/GenBank/DDBJ databases">
        <authorList>
            <person name="Rodrigo-Torres L."/>
            <person name="Arahal R. D."/>
            <person name="Lucena T."/>
        </authorList>
    </citation>
    <scope>NUCLEOTIDE SEQUENCE</scope>
    <source>
        <strain evidence="1">CECT 8226</strain>
    </source>
</reference>
<dbReference type="Proteomes" id="UP000838160">
    <property type="component" value="Unassembled WGS sequence"/>
</dbReference>
<dbReference type="EMBL" id="CAKLCM010000002">
    <property type="protein sequence ID" value="CAH0524888.1"/>
    <property type="molecule type" value="Genomic_DNA"/>
</dbReference>
<comment type="caution">
    <text evidence="1">The sequence shown here is derived from an EMBL/GenBank/DDBJ whole genome shotgun (WGS) entry which is preliminary data.</text>
</comment>
<accession>A0ABM8ZG57</accession>
<gene>
    <name evidence="1" type="ORF">VHP8226_00563</name>
</gene>
<keyword evidence="2" id="KW-1185">Reference proteome</keyword>
<name>A0ABM8ZG57_9VIBR</name>
<evidence type="ECO:0000313" key="2">
    <source>
        <dbReference type="Proteomes" id="UP000838160"/>
    </source>
</evidence>
<sequence length="206" mass="23223">MNNKLKLFLVAMTSFYLIGCVSPLSVEESAPQVTINKVNGISIAVLDQRPYVLNKDKEPNFEGIIRSGFGIPYSYSTITGEPMSLYLGKRLEYGIEQKGVNVEQQQTDTATQFSDLMSKLKNDQQPSIVVVLNEWKYDFHALSDNSWYDVDITVADSTGKTVLTKNYKGEDDIPDGGVIGNEMMLIYKARFEKIFSDPELRQVIEQ</sequence>